<comment type="caution">
    <text evidence="1">The sequence shown here is derived from an EMBL/GenBank/DDBJ whole genome shotgun (WGS) entry which is preliminary data.</text>
</comment>
<reference evidence="1 2" key="1">
    <citation type="submission" date="2014-12" db="EMBL/GenBank/DDBJ databases">
        <title>Genome assembly of Enhygromyxa salina DSM 15201.</title>
        <authorList>
            <person name="Sharma G."/>
            <person name="Subramanian S."/>
        </authorList>
    </citation>
    <scope>NUCLEOTIDE SEQUENCE [LARGE SCALE GENOMIC DNA]</scope>
    <source>
        <strain evidence="1 2">DSM 15201</strain>
    </source>
</reference>
<proteinExistence type="predicted"/>
<dbReference type="Proteomes" id="UP000031599">
    <property type="component" value="Unassembled WGS sequence"/>
</dbReference>
<dbReference type="EMBL" id="JMCC02000088">
    <property type="protein sequence ID" value="KIG13804.1"/>
    <property type="molecule type" value="Genomic_DNA"/>
</dbReference>
<sequence length="39" mass="4160">MAQDHEGERQQQEDPDPAAGLVRVVSAWLGHWAGCATAA</sequence>
<evidence type="ECO:0000313" key="1">
    <source>
        <dbReference type="EMBL" id="KIG13804.1"/>
    </source>
</evidence>
<organism evidence="1 2">
    <name type="scientific">Enhygromyxa salina</name>
    <dbReference type="NCBI Taxonomy" id="215803"/>
    <lineage>
        <taxon>Bacteria</taxon>
        <taxon>Pseudomonadati</taxon>
        <taxon>Myxococcota</taxon>
        <taxon>Polyangia</taxon>
        <taxon>Nannocystales</taxon>
        <taxon>Nannocystaceae</taxon>
        <taxon>Enhygromyxa</taxon>
    </lineage>
</organism>
<evidence type="ECO:0000313" key="2">
    <source>
        <dbReference type="Proteomes" id="UP000031599"/>
    </source>
</evidence>
<protein>
    <submittedName>
        <fullName evidence="1">Uncharacterized protein</fullName>
    </submittedName>
</protein>
<name>A0A0C1Z845_9BACT</name>
<gene>
    <name evidence="1" type="ORF">DB30_07517</name>
</gene>
<accession>A0A0C1Z845</accession>
<dbReference type="AlphaFoldDB" id="A0A0C1Z845"/>